<sequence>MPVTSDTDSARSDIDNELSLKLCRNGPFYPGDPVKGKLITQLPYVCARGELVVRLSGILDSQLKGSLNMDVSEFHTQEIRLWFNPDGDNDNGDSGTRNQQQGYPMRGSLPAGRHTYPFSFTLPDGIYALPSSFNAPQNQLRYTVRAELRGTPRPASTESVIGQLCSQLLTSSSIARRVERQICVRNHVDADQPGLCRPVNQVAHLSRAGWLSRLTRAASSMGRGRRANKPSASMGAAVPLRDQLTGAREASADHTPRLRLSMSRTGYCPGEWIYMNFRVDHNNDHESMLAPPPPPSLMSSSSSSSTTDGESVDEPAQPRGARVGPMLADMVAEQLQQQSQPPPPLSTHHATLGEQSMPDVQLLQVPLASAADGERISLASSGMTRTYVPTPYDKLSVDILLRREITCVTKTARDTERTAVAVGTHEFGDVNGGAIELRLPAAIIPTTDDPAVGISIQYYLKITARFTTRKPSGYSAGRLLNANTQSRVCILRVPITIGTCRSSQYFETPPRYEDACSMPPAYESQLPFTHVISAARPRSPATTDDTASSRCCSSSSSADDDDDNGDDESIDVPAIAVDEASTAASRDHYQLDLPRFSVSSFAETITQLSHLSTSQADSAFAMDASLESTTTTTTTTTTAADPPLLMPRPIITHGWWNQYPSGTHSTPASPICASPSSASTHSAAAIAAAMARHERAYASAPCSPLVAQFARQKSPMAGGPGFDFPLPILEVEGRPEATSSPATINGWV</sequence>
<dbReference type="Proteomes" id="UP000278143">
    <property type="component" value="Unassembled WGS sequence"/>
</dbReference>
<feature type="region of interest" description="Disordered" evidence="1">
    <location>
        <begin position="536"/>
        <end position="569"/>
    </location>
</feature>
<accession>A0A4P9Z548</accession>
<dbReference type="PANTHER" id="PTHR11188">
    <property type="entry name" value="ARRESTIN DOMAIN CONTAINING PROTEIN"/>
    <property type="match status" value="1"/>
</dbReference>
<organism evidence="3 4">
    <name type="scientific">Syncephalis pseudoplumigaleata</name>
    <dbReference type="NCBI Taxonomy" id="1712513"/>
    <lineage>
        <taxon>Eukaryota</taxon>
        <taxon>Fungi</taxon>
        <taxon>Fungi incertae sedis</taxon>
        <taxon>Zoopagomycota</taxon>
        <taxon>Zoopagomycotina</taxon>
        <taxon>Zoopagomycetes</taxon>
        <taxon>Zoopagales</taxon>
        <taxon>Piptocephalidaceae</taxon>
        <taxon>Syncephalis</taxon>
    </lineage>
</organism>
<evidence type="ECO:0000259" key="2">
    <source>
        <dbReference type="Pfam" id="PF00339"/>
    </source>
</evidence>
<feature type="domain" description="Arrestin-like N-terminal" evidence="2">
    <location>
        <begin position="24"/>
        <end position="155"/>
    </location>
</feature>
<dbReference type="InterPro" id="IPR014752">
    <property type="entry name" value="Arrestin-like_C"/>
</dbReference>
<dbReference type="Pfam" id="PF00339">
    <property type="entry name" value="Arrestin_N"/>
    <property type="match status" value="1"/>
</dbReference>
<reference evidence="4" key="1">
    <citation type="journal article" date="2018" name="Nat. Microbiol.">
        <title>Leveraging single-cell genomics to expand the fungal tree of life.</title>
        <authorList>
            <person name="Ahrendt S.R."/>
            <person name="Quandt C.A."/>
            <person name="Ciobanu D."/>
            <person name="Clum A."/>
            <person name="Salamov A."/>
            <person name="Andreopoulos B."/>
            <person name="Cheng J.F."/>
            <person name="Woyke T."/>
            <person name="Pelin A."/>
            <person name="Henrissat B."/>
            <person name="Reynolds N.K."/>
            <person name="Benny G.L."/>
            <person name="Smith M.E."/>
            <person name="James T.Y."/>
            <person name="Grigoriev I.V."/>
        </authorList>
    </citation>
    <scope>NUCLEOTIDE SEQUENCE [LARGE SCALE GENOMIC DNA]</scope>
    <source>
        <strain evidence="4">Benny S71-1</strain>
    </source>
</reference>
<feature type="region of interest" description="Disordered" evidence="1">
    <location>
        <begin position="83"/>
        <end position="108"/>
    </location>
</feature>
<dbReference type="GO" id="GO:0015031">
    <property type="term" value="P:protein transport"/>
    <property type="evidence" value="ECO:0007669"/>
    <property type="project" value="TreeGrafter"/>
</dbReference>
<keyword evidence="4" id="KW-1185">Reference proteome</keyword>
<dbReference type="Gene3D" id="2.60.40.640">
    <property type="match status" value="1"/>
</dbReference>
<gene>
    <name evidence="3" type="ORF">SYNPS1DRAFT_27602</name>
</gene>
<proteinExistence type="predicted"/>
<protein>
    <recommendedName>
        <fullName evidence="2">Arrestin-like N-terminal domain-containing protein</fullName>
    </recommendedName>
</protein>
<dbReference type="InterPro" id="IPR011021">
    <property type="entry name" value="Arrestin-like_N"/>
</dbReference>
<dbReference type="EMBL" id="KZ989350">
    <property type="protein sequence ID" value="RKP26720.1"/>
    <property type="molecule type" value="Genomic_DNA"/>
</dbReference>
<dbReference type="InterPro" id="IPR050357">
    <property type="entry name" value="Arrestin_domain-protein"/>
</dbReference>
<dbReference type="OrthoDB" id="7785529at2759"/>
<evidence type="ECO:0000313" key="4">
    <source>
        <dbReference type="Proteomes" id="UP000278143"/>
    </source>
</evidence>
<evidence type="ECO:0000313" key="3">
    <source>
        <dbReference type="EMBL" id="RKP26720.1"/>
    </source>
</evidence>
<evidence type="ECO:0000256" key="1">
    <source>
        <dbReference type="SAM" id="MobiDB-lite"/>
    </source>
</evidence>
<feature type="compositionally biased region" description="Low complexity" evidence="1">
    <location>
        <begin position="544"/>
        <end position="557"/>
    </location>
</feature>
<dbReference type="GO" id="GO:0005737">
    <property type="term" value="C:cytoplasm"/>
    <property type="evidence" value="ECO:0007669"/>
    <property type="project" value="TreeGrafter"/>
</dbReference>
<dbReference type="PANTHER" id="PTHR11188:SF17">
    <property type="entry name" value="FI21816P1"/>
    <property type="match status" value="1"/>
</dbReference>
<dbReference type="AlphaFoldDB" id="A0A4P9Z548"/>
<name>A0A4P9Z548_9FUNG</name>
<feature type="region of interest" description="Disordered" evidence="1">
    <location>
        <begin position="285"/>
        <end position="321"/>
    </location>
</feature>
<feature type="compositionally biased region" description="Acidic residues" evidence="1">
    <location>
        <begin position="558"/>
        <end position="569"/>
    </location>
</feature>